<reference evidence="1 2" key="1">
    <citation type="journal article" date="2016" name="Nat. Commun.">
        <title>Thousands of microbial genomes shed light on interconnected biogeochemical processes in an aquifer system.</title>
        <authorList>
            <person name="Anantharaman K."/>
            <person name="Brown C.T."/>
            <person name="Hug L.A."/>
            <person name="Sharon I."/>
            <person name="Castelle C.J."/>
            <person name="Probst A.J."/>
            <person name="Thomas B.C."/>
            <person name="Singh A."/>
            <person name="Wilkins M.J."/>
            <person name="Karaoz U."/>
            <person name="Brodie E.L."/>
            <person name="Williams K.H."/>
            <person name="Hubbard S.S."/>
            <person name="Banfield J.F."/>
        </authorList>
    </citation>
    <scope>NUCLEOTIDE SEQUENCE [LARGE SCALE GENOMIC DNA]</scope>
</reference>
<comment type="caution">
    <text evidence="1">The sequence shown here is derived from an EMBL/GenBank/DDBJ whole genome shotgun (WGS) entry which is preliminary data.</text>
</comment>
<gene>
    <name evidence="1" type="ORF">A2Y64_04840</name>
</gene>
<evidence type="ECO:0000313" key="1">
    <source>
        <dbReference type="EMBL" id="OGD78898.1"/>
    </source>
</evidence>
<name>A0A1F5FGU7_9BACT</name>
<organism evidence="1 2">
    <name type="scientific">Candidatus Coatesbacteria bacterium RBG_13_66_14</name>
    <dbReference type="NCBI Taxonomy" id="1817816"/>
    <lineage>
        <taxon>Bacteria</taxon>
        <taxon>Candidatus Coatesiibacteriota</taxon>
    </lineage>
</organism>
<dbReference type="Proteomes" id="UP000177187">
    <property type="component" value="Unassembled WGS sequence"/>
</dbReference>
<accession>A0A1F5FGU7</accession>
<protein>
    <submittedName>
        <fullName evidence="1">Uncharacterized protein</fullName>
    </submittedName>
</protein>
<dbReference type="AlphaFoldDB" id="A0A1F5FGU7"/>
<sequence length="75" mass="8687">MIRGVFASKSKNDMTLIDEHRPWHVRVDPFNTKSLVRYTGDIASHLFYKFVHSTLKVVLHIALVGDTKETTKFIE</sequence>
<proteinExistence type="predicted"/>
<evidence type="ECO:0000313" key="2">
    <source>
        <dbReference type="Proteomes" id="UP000177187"/>
    </source>
</evidence>
<dbReference type="EMBL" id="MFAF01000021">
    <property type="protein sequence ID" value="OGD78898.1"/>
    <property type="molecule type" value="Genomic_DNA"/>
</dbReference>